<evidence type="ECO:0000256" key="12">
    <source>
        <dbReference type="SAM" id="MobiDB-lite"/>
    </source>
</evidence>
<dbReference type="PANTHER" id="PTHR18966">
    <property type="entry name" value="IONOTROPIC GLUTAMATE RECEPTOR"/>
    <property type="match status" value="1"/>
</dbReference>
<keyword evidence="5 13" id="KW-1133">Transmembrane helix</keyword>
<keyword evidence="9" id="KW-0325">Glycoprotein</keyword>
<comment type="caution">
    <text evidence="16">The sequence shown here is derived from an EMBL/GenBank/DDBJ whole genome shotgun (WGS) entry which is preliminary data.</text>
</comment>
<dbReference type="SUPFAM" id="SSF81324">
    <property type="entry name" value="Voltage-gated potassium channels"/>
    <property type="match status" value="1"/>
</dbReference>
<proteinExistence type="inferred from homology"/>
<protein>
    <submittedName>
        <fullName evidence="16">Uncharacterized protein</fullName>
    </submittedName>
</protein>
<feature type="region of interest" description="Disordered" evidence="12">
    <location>
        <begin position="516"/>
        <end position="542"/>
    </location>
</feature>
<feature type="domain" description="Ionotropic glutamate receptor L-glutamate and glycine-binding" evidence="15">
    <location>
        <begin position="115"/>
        <end position="169"/>
    </location>
</feature>
<keyword evidence="8" id="KW-0675">Receptor</keyword>
<keyword evidence="11" id="KW-0407">Ion channel</keyword>
<evidence type="ECO:0000256" key="11">
    <source>
        <dbReference type="ARBA" id="ARBA00023303"/>
    </source>
</evidence>
<dbReference type="AlphaFoldDB" id="A0A8S1D3P3"/>
<sequence length="542" mass="61603">MDFCNLELDLNLEEEAIILRTKFRNQILEILPNHRALEFDWDKKVLGYQTVLEILSLQKYQLNETERRHRSKRQSSTVQKYGIQTILRQVEAPAGPGTTNTPQVTFVVAFADDEPWSYRDGNRWIGYCVDLIQKLSEMGSFTFNGVRINDYGTKQGDGSYNGVIGQLIKKDVDIIAAPLPVTSDLDDAINFVEPSYERVGLSIVTMVPQISKSLFKFATVLSPAVWFSTFGALVAISFIIYFFEIMSPFSYRNDPARYPYPCRTFSYYESIWFAATSFTPQGGGECPRPLSVRVVIFGYWIFVVLMLSTFTSNLAAFLTVERAQSTLDSLESLARQTRVAYAVQKGGKAEKFFDNMKNAEDLLYKQWVASVEAATNTEANSFRTWNYPIREMYKIIWEQLGRTGGFLETPAEGIRKVLARSDGSFAFIHDSTWIKYEVLQDCRLTEVGEVFGEQPIALAVRNDATLLSLKLSADLLVLQRDRYLEELTSKHWNQSHRNTCEGDVKSEGISLESIESNVKGKKNHQGDVRNAPSGFRNQARRV</sequence>
<keyword evidence="10" id="KW-1071">Ligand-gated ion channel</keyword>
<dbReference type="GO" id="GO:0015276">
    <property type="term" value="F:ligand-gated monoatomic ion channel activity"/>
    <property type="evidence" value="ECO:0007669"/>
    <property type="project" value="InterPro"/>
</dbReference>
<organism evidence="16 17">
    <name type="scientific">Cloeon dipterum</name>
    <dbReference type="NCBI Taxonomy" id="197152"/>
    <lineage>
        <taxon>Eukaryota</taxon>
        <taxon>Metazoa</taxon>
        <taxon>Ecdysozoa</taxon>
        <taxon>Arthropoda</taxon>
        <taxon>Hexapoda</taxon>
        <taxon>Insecta</taxon>
        <taxon>Pterygota</taxon>
        <taxon>Palaeoptera</taxon>
        <taxon>Ephemeroptera</taxon>
        <taxon>Pisciforma</taxon>
        <taxon>Baetidae</taxon>
        <taxon>Cloeon</taxon>
    </lineage>
</organism>
<keyword evidence="7 13" id="KW-0472">Membrane</keyword>
<evidence type="ECO:0000256" key="6">
    <source>
        <dbReference type="ARBA" id="ARBA00023065"/>
    </source>
</evidence>
<evidence type="ECO:0000256" key="4">
    <source>
        <dbReference type="ARBA" id="ARBA00022692"/>
    </source>
</evidence>
<dbReference type="Gene3D" id="3.40.190.10">
    <property type="entry name" value="Periplasmic binding protein-like II"/>
    <property type="match status" value="3"/>
</dbReference>
<evidence type="ECO:0000256" key="9">
    <source>
        <dbReference type="ARBA" id="ARBA00023180"/>
    </source>
</evidence>
<keyword evidence="17" id="KW-1185">Reference proteome</keyword>
<evidence type="ECO:0000256" key="13">
    <source>
        <dbReference type="SAM" id="Phobius"/>
    </source>
</evidence>
<dbReference type="Proteomes" id="UP000494165">
    <property type="component" value="Unassembled WGS sequence"/>
</dbReference>
<gene>
    <name evidence="16" type="ORF">CLODIP_2_CD09595</name>
</gene>
<evidence type="ECO:0000256" key="10">
    <source>
        <dbReference type="ARBA" id="ARBA00023286"/>
    </source>
</evidence>
<evidence type="ECO:0000256" key="8">
    <source>
        <dbReference type="ARBA" id="ARBA00023170"/>
    </source>
</evidence>
<evidence type="ECO:0000259" key="14">
    <source>
        <dbReference type="SMART" id="SM00079"/>
    </source>
</evidence>
<dbReference type="SMART" id="SM00918">
    <property type="entry name" value="Lig_chan-Glu_bd"/>
    <property type="match status" value="1"/>
</dbReference>
<keyword evidence="3" id="KW-0813">Transport</keyword>
<dbReference type="EMBL" id="CADEPI010000146">
    <property type="protein sequence ID" value="CAB3377522.1"/>
    <property type="molecule type" value="Genomic_DNA"/>
</dbReference>
<evidence type="ECO:0000259" key="15">
    <source>
        <dbReference type="SMART" id="SM00918"/>
    </source>
</evidence>
<dbReference type="FunFam" id="1.10.287.70:FF:000143">
    <property type="entry name" value="Probable glutamate receptor"/>
    <property type="match status" value="1"/>
</dbReference>
<evidence type="ECO:0000313" key="17">
    <source>
        <dbReference type="Proteomes" id="UP000494165"/>
    </source>
</evidence>
<feature type="transmembrane region" description="Helical" evidence="13">
    <location>
        <begin position="297"/>
        <end position="320"/>
    </location>
</feature>
<dbReference type="Gene3D" id="1.10.287.70">
    <property type="match status" value="1"/>
</dbReference>
<keyword evidence="6" id="KW-0406">Ion transport</keyword>
<evidence type="ECO:0000256" key="2">
    <source>
        <dbReference type="ARBA" id="ARBA00008685"/>
    </source>
</evidence>
<evidence type="ECO:0000256" key="5">
    <source>
        <dbReference type="ARBA" id="ARBA00022989"/>
    </source>
</evidence>
<evidence type="ECO:0000313" key="16">
    <source>
        <dbReference type="EMBL" id="CAB3377522.1"/>
    </source>
</evidence>
<reference evidence="16 17" key="1">
    <citation type="submission" date="2020-04" db="EMBL/GenBank/DDBJ databases">
        <authorList>
            <person name="Alioto T."/>
            <person name="Alioto T."/>
            <person name="Gomez Garrido J."/>
        </authorList>
    </citation>
    <scope>NUCLEOTIDE SEQUENCE [LARGE SCALE GENOMIC DNA]</scope>
</reference>
<accession>A0A8S1D3P3</accession>
<dbReference type="Pfam" id="PF10613">
    <property type="entry name" value="Lig_chan-Glu_bd"/>
    <property type="match status" value="1"/>
</dbReference>
<dbReference type="SMART" id="SM00079">
    <property type="entry name" value="PBPe"/>
    <property type="match status" value="1"/>
</dbReference>
<evidence type="ECO:0000256" key="1">
    <source>
        <dbReference type="ARBA" id="ARBA00004141"/>
    </source>
</evidence>
<keyword evidence="4 13" id="KW-0812">Transmembrane</keyword>
<evidence type="ECO:0000256" key="3">
    <source>
        <dbReference type="ARBA" id="ARBA00022448"/>
    </source>
</evidence>
<evidence type="ECO:0000256" key="7">
    <source>
        <dbReference type="ARBA" id="ARBA00023136"/>
    </source>
</evidence>
<feature type="domain" description="Ionotropic glutamate receptor C-terminal" evidence="14">
    <location>
        <begin position="105"/>
        <end position="494"/>
    </location>
</feature>
<dbReference type="InterPro" id="IPR019594">
    <property type="entry name" value="Glu/Gly-bd"/>
</dbReference>
<dbReference type="InterPro" id="IPR015683">
    <property type="entry name" value="Ionotropic_Glu_rcpt"/>
</dbReference>
<dbReference type="GO" id="GO:0016020">
    <property type="term" value="C:membrane"/>
    <property type="evidence" value="ECO:0007669"/>
    <property type="project" value="UniProtKB-SubCell"/>
</dbReference>
<feature type="transmembrane region" description="Helical" evidence="13">
    <location>
        <begin position="220"/>
        <end position="243"/>
    </location>
</feature>
<name>A0A8S1D3P3_9INSE</name>
<comment type="similarity">
    <text evidence="2">Belongs to the glutamate-gated ion channel (TC 1.A.10.1) family.</text>
</comment>
<dbReference type="InterPro" id="IPR001320">
    <property type="entry name" value="Iontro_rcpt_C"/>
</dbReference>
<comment type="subcellular location">
    <subcellularLocation>
        <location evidence="1">Membrane</location>
        <topology evidence="1">Multi-pass membrane protein</topology>
    </subcellularLocation>
</comment>
<dbReference type="SUPFAM" id="SSF53850">
    <property type="entry name" value="Periplasmic binding protein-like II"/>
    <property type="match status" value="1"/>
</dbReference>
<dbReference type="Pfam" id="PF00060">
    <property type="entry name" value="Lig_chan"/>
    <property type="match status" value="1"/>
</dbReference>